<dbReference type="Gene3D" id="2.130.10.10">
    <property type="entry name" value="YVTN repeat-like/Quinoprotein amine dehydrogenase"/>
    <property type="match status" value="1"/>
</dbReference>
<evidence type="ECO:0000256" key="3">
    <source>
        <dbReference type="ARBA" id="ARBA00022737"/>
    </source>
</evidence>
<evidence type="ECO:0000313" key="6">
    <source>
        <dbReference type="EMBL" id="KDO24946.1"/>
    </source>
</evidence>
<evidence type="ECO:0000256" key="4">
    <source>
        <dbReference type="PROSITE-ProRule" id="PRU00221"/>
    </source>
</evidence>
<dbReference type="SMART" id="SM00320">
    <property type="entry name" value="WD40"/>
    <property type="match status" value="4"/>
</dbReference>
<dbReference type="Proteomes" id="UP000030745">
    <property type="component" value="Unassembled WGS sequence"/>
</dbReference>
<dbReference type="InterPro" id="IPR015943">
    <property type="entry name" value="WD40/YVTN_repeat-like_dom_sf"/>
</dbReference>
<protein>
    <submittedName>
        <fullName evidence="6">Uncharacterized protein</fullName>
    </submittedName>
</protein>
<feature type="repeat" description="WD" evidence="4">
    <location>
        <begin position="314"/>
        <end position="355"/>
    </location>
</feature>
<keyword evidence="2 4" id="KW-0853">WD repeat</keyword>
<reference evidence="6 7" key="1">
    <citation type="journal article" date="2013" name="PLoS Genet.">
        <title>Distinctive expansion of potential virulence genes in the genome of the oomycete fish pathogen Saprolegnia parasitica.</title>
        <authorList>
            <person name="Jiang R.H."/>
            <person name="de Bruijn I."/>
            <person name="Haas B.J."/>
            <person name="Belmonte R."/>
            <person name="Lobach L."/>
            <person name="Christie J."/>
            <person name="van den Ackerveken G."/>
            <person name="Bottin A."/>
            <person name="Bulone V."/>
            <person name="Diaz-Moreno S.M."/>
            <person name="Dumas B."/>
            <person name="Fan L."/>
            <person name="Gaulin E."/>
            <person name="Govers F."/>
            <person name="Grenville-Briggs L.J."/>
            <person name="Horner N.R."/>
            <person name="Levin J.Z."/>
            <person name="Mammella M."/>
            <person name="Meijer H.J."/>
            <person name="Morris P."/>
            <person name="Nusbaum C."/>
            <person name="Oome S."/>
            <person name="Phillips A.J."/>
            <person name="van Rooyen D."/>
            <person name="Rzeszutek E."/>
            <person name="Saraiva M."/>
            <person name="Secombes C.J."/>
            <person name="Seidl M.F."/>
            <person name="Snel B."/>
            <person name="Stassen J.H."/>
            <person name="Sykes S."/>
            <person name="Tripathy S."/>
            <person name="van den Berg H."/>
            <person name="Vega-Arreguin J.C."/>
            <person name="Wawra S."/>
            <person name="Young S.K."/>
            <person name="Zeng Q."/>
            <person name="Dieguez-Uribeondo J."/>
            <person name="Russ C."/>
            <person name="Tyler B.M."/>
            <person name="van West P."/>
        </authorList>
    </citation>
    <scope>NUCLEOTIDE SEQUENCE [LARGE SCALE GENOMIC DNA]</scope>
    <source>
        <strain evidence="6 7">CBS 223.65</strain>
    </source>
</reference>
<dbReference type="RefSeq" id="XP_012204406.1">
    <property type="nucleotide sequence ID" value="XM_012349016.1"/>
</dbReference>
<dbReference type="InterPro" id="IPR050853">
    <property type="entry name" value="WD_repeat_DNA-damage-binding"/>
</dbReference>
<name>A0A067CEG2_SAPPC</name>
<dbReference type="PANTHER" id="PTHR14773:SF0">
    <property type="entry name" value="WD REPEAT-CONTAINING PROTEIN 76"/>
    <property type="match status" value="1"/>
</dbReference>
<dbReference type="AlphaFoldDB" id="A0A067CEG2"/>
<dbReference type="Pfam" id="PF00400">
    <property type="entry name" value="WD40"/>
    <property type="match status" value="3"/>
</dbReference>
<dbReference type="STRING" id="695850.A0A067CEG2"/>
<dbReference type="GO" id="GO:0003677">
    <property type="term" value="F:DNA binding"/>
    <property type="evidence" value="ECO:0007669"/>
    <property type="project" value="TreeGrafter"/>
</dbReference>
<dbReference type="OMA" id="DPNTLYW"/>
<sequence length="446" mass="49667">MSAYEEARRAKIARNMQMMEAMGLKASATALKQRISAAKPTPTKRKKTVDDQVVAPRRSSRRLQGQEAVLPEDLRSPLPRELRAHLTEDLVQNEASFPNAADSAALGQLFGKDSAERKPVVEPPQEDAKYSLHELDVEKVTPSRIYAIACHPSVATDHILSAIADVDGNVALWSVPLSRDSSDDNTIVTWRPHKQAISSIHFEAETTLLTSAFDGSIQQYDLVTQARTDVFRTDVALTYVDVSEPNALLTCDEAGHVFSIDRRASNKPTMWTLHEKKINTVHRQPGSTHSFATASLDRTVCLWDARQPSTPLNMLPHHRSINCAYFSPNGEALVTVGQDDHVHLYSMPASSDEPTTRFVHNNQTGRWLTKFHAHWDPKCLATPRFVLGSNQQPRCIEIFGTSTTQPLQRLDDDLCRSVFSMNTFHPSIDVIVSGNSSGRAMVWRAK</sequence>
<accession>A0A067CEG2</accession>
<dbReference type="VEuPathDB" id="FungiDB:SPRG_09590"/>
<dbReference type="SUPFAM" id="SSF50978">
    <property type="entry name" value="WD40 repeat-like"/>
    <property type="match status" value="1"/>
</dbReference>
<dbReference type="InterPro" id="IPR036322">
    <property type="entry name" value="WD40_repeat_dom_sf"/>
</dbReference>
<gene>
    <name evidence="6" type="ORF">SPRG_09590</name>
</gene>
<dbReference type="GO" id="GO:2000001">
    <property type="term" value="P:regulation of DNA damage checkpoint"/>
    <property type="evidence" value="ECO:0007669"/>
    <property type="project" value="TreeGrafter"/>
</dbReference>
<evidence type="ECO:0000256" key="2">
    <source>
        <dbReference type="ARBA" id="ARBA00022574"/>
    </source>
</evidence>
<comment type="similarity">
    <text evidence="1">Belongs to the WD repeat DDB2/WDR76 family.</text>
</comment>
<dbReference type="EMBL" id="KK583237">
    <property type="protein sequence ID" value="KDO24946.1"/>
    <property type="molecule type" value="Genomic_DNA"/>
</dbReference>
<dbReference type="InterPro" id="IPR001680">
    <property type="entry name" value="WD40_rpt"/>
</dbReference>
<evidence type="ECO:0000256" key="5">
    <source>
        <dbReference type="SAM" id="MobiDB-lite"/>
    </source>
</evidence>
<dbReference type="GO" id="GO:0005634">
    <property type="term" value="C:nucleus"/>
    <property type="evidence" value="ECO:0007669"/>
    <property type="project" value="TreeGrafter"/>
</dbReference>
<dbReference type="GeneID" id="24131747"/>
<evidence type="ECO:0000256" key="1">
    <source>
        <dbReference type="ARBA" id="ARBA00005434"/>
    </source>
</evidence>
<organism evidence="6 7">
    <name type="scientific">Saprolegnia parasitica (strain CBS 223.65)</name>
    <dbReference type="NCBI Taxonomy" id="695850"/>
    <lineage>
        <taxon>Eukaryota</taxon>
        <taxon>Sar</taxon>
        <taxon>Stramenopiles</taxon>
        <taxon>Oomycota</taxon>
        <taxon>Saprolegniomycetes</taxon>
        <taxon>Saprolegniales</taxon>
        <taxon>Saprolegniaceae</taxon>
        <taxon>Saprolegnia</taxon>
    </lineage>
</organism>
<keyword evidence="7" id="KW-1185">Reference proteome</keyword>
<proteinExistence type="inferred from homology"/>
<keyword evidence="3" id="KW-0677">Repeat</keyword>
<dbReference type="PROSITE" id="PS50082">
    <property type="entry name" value="WD_REPEATS_2"/>
    <property type="match status" value="1"/>
</dbReference>
<dbReference type="KEGG" id="spar:SPRG_09590"/>
<evidence type="ECO:0000313" key="7">
    <source>
        <dbReference type="Proteomes" id="UP000030745"/>
    </source>
</evidence>
<feature type="region of interest" description="Disordered" evidence="5">
    <location>
        <begin position="32"/>
        <end position="66"/>
    </location>
</feature>
<dbReference type="PANTHER" id="PTHR14773">
    <property type="entry name" value="WD REPEAT-CONTAINING PROTEIN 76"/>
    <property type="match status" value="1"/>
</dbReference>
<dbReference type="OrthoDB" id="9890280at2759"/>